<sequence length="185" mass="20905">MTILRGRLKPKRERLQRSEGVRQVKEVDWWYYMGAGWDNEAGGMAVVVVVVEEKIIDTINQSKQRFAGGHIADPLLSFTPPPLQPATHPSLHVLLLSLLPHSDVWHPFQVFELGAFNLISGKLKVNHKSLLKSMKQLELSRTSAWNELKVENLSFSGTAVQTSSFSSTELKFRQNLSWVELKLSA</sequence>
<keyword evidence="2" id="KW-1185">Reference proteome</keyword>
<organism evidence="1 2">
    <name type="scientific">Mycena alexandri</name>
    <dbReference type="NCBI Taxonomy" id="1745969"/>
    <lineage>
        <taxon>Eukaryota</taxon>
        <taxon>Fungi</taxon>
        <taxon>Dikarya</taxon>
        <taxon>Basidiomycota</taxon>
        <taxon>Agaricomycotina</taxon>
        <taxon>Agaricomycetes</taxon>
        <taxon>Agaricomycetidae</taxon>
        <taxon>Agaricales</taxon>
        <taxon>Marasmiineae</taxon>
        <taxon>Mycenaceae</taxon>
        <taxon>Mycena</taxon>
    </lineage>
</organism>
<accession>A0AAD6T883</accession>
<evidence type="ECO:0000313" key="1">
    <source>
        <dbReference type="EMBL" id="KAJ7040905.1"/>
    </source>
</evidence>
<gene>
    <name evidence="1" type="ORF">C8F04DRAFT_1177510</name>
</gene>
<reference evidence="1" key="1">
    <citation type="submission" date="2023-03" db="EMBL/GenBank/DDBJ databases">
        <title>Massive genome expansion in bonnet fungi (Mycena s.s.) driven by repeated elements and novel gene families across ecological guilds.</title>
        <authorList>
            <consortium name="Lawrence Berkeley National Laboratory"/>
            <person name="Harder C.B."/>
            <person name="Miyauchi S."/>
            <person name="Viragh M."/>
            <person name="Kuo A."/>
            <person name="Thoen E."/>
            <person name="Andreopoulos B."/>
            <person name="Lu D."/>
            <person name="Skrede I."/>
            <person name="Drula E."/>
            <person name="Henrissat B."/>
            <person name="Morin E."/>
            <person name="Kohler A."/>
            <person name="Barry K."/>
            <person name="LaButti K."/>
            <person name="Morin E."/>
            <person name="Salamov A."/>
            <person name="Lipzen A."/>
            <person name="Mereny Z."/>
            <person name="Hegedus B."/>
            <person name="Baldrian P."/>
            <person name="Stursova M."/>
            <person name="Weitz H."/>
            <person name="Taylor A."/>
            <person name="Grigoriev I.V."/>
            <person name="Nagy L.G."/>
            <person name="Martin F."/>
            <person name="Kauserud H."/>
        </authorList>
    </citation>
    <scope>NUCLEOTIDE SEQUENCE</scope>
    <source>
        <strain evidence="1">CBHHK200</strain>
    </source>
</reference>
<proteinExistence type="predicted"/>
<evidence type="ECO:0000313" key="2">
    <source>
        <dbReference type="Proteomes" id="UP001218188"/>
    </source>
</evidence>
<dbReference type="AlphaFoldDB" id="A0AAD6T883"/>
<name>A0AAD6T883_9AGAR</name>
<protein>
    <submittedName>
        <fullName evidence="1">Uncharacterized protein</fullName>
    </submittedName>
</protein>
<dbReference type="EMBL" id="JARJCM010000019">
    <property type="protein sequence ID" value="KAJ7040905.1"/>
    <property type="molecule type" value="Genomic_DNA"/>
</dbReference>
<comment type="caution">
    <text evidence="1">The sequence shown here is derived from an EMBL/GenBank/DDBJ whole genome shotgun (WGS) entry which is preliminary data.</text>
</comment>
<dbReference type="Proteomes" id="UP001218188">
    <property type="component" value="Unassembled WGS sequence"/>
</dbReference>